<sequence length="480" mass="52437">MNIRQTLWVAIWAVGIAGCAKGPAEDSLPAPGKHADAAANRWIHSQMKDQYLYNDHIARLRITTQSYEQSCESFFLSLLSSSPDDNDGKHTEGRDYFYSTMERSNTSKAASFGGDSYGIEFKLYVYPDNESYGAARVMYVVEGSPADRAGIRRGDWIRQVNGSDIPVGGTSALTSGGKTRMLVQRIAYSVPGLVYDVTWEKEVVVDAAEPVAYNPVLTDTVIVRGAHRIGYLAYTSFDTGPQGPSAGDHAYDEALKAVFAEFARNRIDELVLDLRYNPGGYISCCQLLSSLIAGESRLGESFCYYRYNTGQETELKFLGRNEVGGATVDLQRLYVLTGPWTASASELLISALKPYMPLRLIGTRTEGKNVGSYEIRSDTYALTLHPITLQLLNKEHWTDYAAGFMPDIYLNDDANQDQMRELGDPEEYLLSQALAEIVGSESAASKAVAGSSAGPFGPVADAPSHLNRVQGAIAGNEAQN</sequence>
<dbReference type="InterPro" id="IPR041489">
    <property type="entry name" value="PDZ_6"/>
</dbReference>
<dbReference type="Pfam" id="PF17820">
    <property type="entry name" value="PDZ_6"/>
    <property type="match status" value="1"/>
</dbReference>
<dbReference type="InterPro" id="IPR036034">
    <property type="entry name" value="PDZ_sf"/>
</dbReference>
<dbReference type="Proteomes" id="UP001059295">
    <property type="component" value="Chromosome"/>
</dbReference>
<protein>
    <submittedName>
        <fullName evidence="2">S41 family peptidase</fullName>
    </submittedName>
</protein>
<dbReference type="InterPro" id="IPR005151">
    <property type="entry name" value="Tail-specific_protease"/>
</dbReference>
<dbReference type="Pfam" id="PF03572">
    <property type="entry name" value="Peptidase_S41"/>
    <property type="match status" value="1"/>
</dbReference>
<evidence type="ECO:0000313" key="2">
    <source>
        <dbReference type="EMBL" id="UWN58106.1"/>
    </source>
</evidence>
<dbReference type="PANTHER" id="PTHR32060:SF30">
    <property type="entry name" value="CARBOXY-TERMINAL PROCESSING PROTEASE CTPA"/>
    <property type="match status" value="1"/>
</dbReference>
<dbReference type="PROSITE" id="PS51257">
    <property type="entry name" value="PROKAR_LIPOPROTEIN"/>
    <property type="match status" value="1"/>
</dbReference>
<dbReference type="SMART" id="SM00245">
    <property type="entry name" value="TSPc"/>
    <property type="match status" value="1"/>
</dbReference>
<evidence type="ECO:0000259" key="1">
    <source>
        <dbReference type="PROSITE" id="PS50106"/>
    </source>
</evidence>
<gene>
    <name evidence="2" type="ORF">NQ491_04860</name>
</gene>
<dbReference type="SUPFAM" id="SSF50156">
    <property type="entry name" value="PDZ domain-like"/>
    <property type="match status" value="1"/>
</dbReference>
<dbReference type="Pfam" id="PF18294">
    <property type="entry name" value="Pept_S41_N"/>
    <property type="match status" value="1"/>
</dbReference>
<dbReference type="InterPro" id="IPR001478">
    <property type="entry name" value="PDZ"/>
</dbReference>
<dbReference type="InterPro" id="IPR029045">
    <property type="entry name" value="ClpP/crotonase-like_dom_sf"/>
</dbReference>
<reference evidence="2" key="1">
    <citation type="journal article" date="2022" name="Cell">
        <title>Design, construction, and in vivo augmentation of a complex gut microbiome.</title>
        <authorList>
            <person name="Cheng A.G."/>
            <person name="Ho P.Y."/>
            <person name="Aranda-Diaz A."/>
            <person name="Jain S."/>
            <person name="Yu F.B."/>
            <person name="Meng X."/>
            <person name="Wang M."/>
            <person name="Iakiviak M."/>
            <person name="Nagashima K."/>
            <person name="Zhao A."/>
            <person name="Murugkar P."/>
            <person name="Patil A."/>
            <person name="Atabakhsh K."/>
            <person name="Weakley A."/>
            <person name="Yan J."/>
            <person name="Brumbaugh A.R."/>
            <person name="Higginbottom S."/>
            <person name="Dimas A."/>
            <person name="Shiver A.L."/>
            <person name="Deutschbauer A."/>
            <person name="Neff N."/>
            <person name="Sonnenburg J.L."/>
            <person name="Huang K.C."/>
            <person name="Fischbach M.A."/>
        </authorList>
    </citation>
    <scope>NUCLEOTIDE SEQUENCE</scope>
    <source>
        <strain evidence="2">AP11</strain>
    </source>
</reference>
<dbReference type="CDD" id="cd07561">
    <property type="entry name" value="Peptidase_S41_CPP_like"/>
    <property type="match status" value="1"/>
</dbReference>
<name>A0ABY5V1M5_9BACT</name>
<accession>A0ABY5V1M5</accession>
<feature type="domain" description="PDZ" evidence="1">
    <location>
        <begin position="98"/>
        <end position="165"/>
    </location>
</feature>
<dbReference type="Gene3D" id="3.90.226.10">
    <property type="entry name" value="2-enoyl-CoA Hydratase, Chain A, domain 1"/>
    <property type="match status" value="1"/>
</dbReference>
<dbReference type="PANTHER" id="PTHR32060">
    <property type="entry name" value="TAIL-SPECIFIC PROTEASE"/>
    <property type="match status" value="1"/>
</dbReference>
<dbReference type="PROSITE" id="PS50106">
    <property type="entry name" value="PDZ"/>
    <property type="match status" value="1"/>
</dbReference>
<evidence type="ECO:0000313" key="3">
    <source>
        <dbReference type="Proteomes" id="UP001059295"/>
    </source>
</evidence>
<proteinExistence type="predicted"/>
<keyword evidence="3" id="KW-1185">Reference proteome</keyword>
<dbReference type="InterPro" id="IPR041613">
    <property type="entry name" value="Pept_S41_N"/>
</dbReference>
<dbReference type="GeneID" id="82891040"/>
<dbReference type="Gene3D" id="3.30.750.170">
    <property type="match status" value="1"/>
</dbReference>
<dbReference type="Gene3D" id="2.30.42.10">
    <property type="match status" value="1"/>
</dbReference>
<dbReference type="RefSeq" id="WP_019246469.1">
    <property type="nucleotide sequence ID" value="NZ_CAPH01000017.1"/>
</dbReference>
<dbReference type="EMBL" id="CP102294">
    <property type="protein sequence ID" value="UWN58106.1"/>
    <property type="molecule type" value="Genomic_DNA"/>
</dbReference>
<dbReference type="SUPFAM" id="SSF52096">
    <property type="entry name" value="ClpP/crotonase"/>
    <property type="match status" value="1"/>
</dbReference>
<organism evidence="2 3">
    <name type="scientific">Alistipes ihumii AP11</name>
    <dbReference type="NCBI Taxonomy" id="1211813"/>
    <lineage>
        <taxon>Bacteria</taxon>
        <taxon>Pseudomonadati</taxon>
        <taxon>Bacteroidota</taxon>
        <taxon>Bacteroidia</taxon>
        <taxon>Bacteroidales</taxon>
        <taxon>Rikenellaceae</taxon>
        <taxon>Alistipes</taxon>
    </lineage>
</organism>